<dbReference type="InterPro" id="IPR002347">
    <property type="entry name" value="SDR_fam"/>
</dbReference>
<dbReference type="PRINTS" id="PR00081">
    <property type="entry name" value="GDHRDH"/>
</dbReference>
<reference evidence="2 3" key="1">
    <citation type="submission" date="2019-01" db="EMBL/GenBank/DDBJ databases">
        <title>Genome sequencing of strain FW10M-9.</title>
        <authorList>
            <person name="Heo J."/>
            <person name="Kim S.-J."/>
            <person name="Kim J.-S."/>
            <person name="Hong S.-B."/>
            <person name="Kwon S.-W."/>
        </authorList>
    </citation>
    <scope>NUCLEOTIDE SEQUENCE [LARGE SCALE GENOMIC DNA]</scope>
    <source>
        <strain evidence="2 3">FW10M-9</strain>
    </source>
</reference>
<dbReference type="Gene3D" id="3.40.50.720">
    <property type="entry name" value="NAD(P)-binding Rossmann-like Domain"/>
    <property type="match status" value="1"/>
</dbReference>
<keyword evidence="1" id="KW-0560">Oxidoreductase</keyword>
<organism evidence="2 3">
    <name type="scientific">Xylanimonas protaetiae</name>
    <dbReference type="NCBI Taxonomy" id="2509457"/>
    <lineage>
        <taxon>Bacteria</taxon>
        <taxon>Bacillati</taxon>
        <taxon>Actinomycetota</taxon>
        <taxon>Actinomycetes</taxon>
        <taxon>Micrococcales</taxon>
        <taxon>Promicromonosporaceae</taxon>
        <taxon>Xylanimonas</taxon>
    </lineage>
</organism>
<protein>
    <submittedName>
        <fullName evidence="2">SDR family NAD(P)-dependent oxidoreductase</fullName>
    </submittedName>
</protein>
<evidence type="ECO:0000256" key="1">
    <source>
        <dbReference type="ARBA" id="ARBA00023002"/>
    </source>
</evidence>
<dbReference type="InterPro" id="IPR036291">
    <property type="entry name" value="NAD(P)-bd_dom_sf"/>
</dbReference>
<dbReference type="RefSeq" id="WP_129189282.1">
    <property type="nucleotide sequence ID" value="NZ_CP035493.1"/>
</dbReference>
<proteinExistence type="predicted"/>
<dbReference type="GO" id="GO:0016491">
    <property type="term" value="F:oxidoreductase activity"/>
    <property type="evidence" value="ECO:0007669"/>
    <property type="project" value="UniProtKB-KW"/>
</dbReference>
<dbReference type="OrthoDB" id="3237043at2"/>
<name>A0A4P6F5L5_9MICO</name>
<keyword evidence="3" id="KW-1185">Reference proteome</keyword>
<dbReference type="PANTHER" id="PTHR43157">
    <property type="entry name" value="PHOSPHATIDYLINOSITOL-GLYCAN BIOSYNTHESIS CLASS F PROTEIN-RELATED"/>
    <property type="match status" value="1"/>
</dbReference>
<dbReference type="AlphaFoldDB" id="A0A4P6F5L5"/>
<evidence type="ECO:0000313" key="3">
    <source>
        <dbReference type="Proteomes" id="UP000292118"/>
    </source>
</evidence>
<dbReference type="Pfam" id="PF00106">
    <property type="entry name" value="adh_short"/>
    <property type="match status" value="1"/>
</dbReference>
<gene>
    <name evidence="2" type="ORF">ET471_13985</name>
</gene>
<accession>A0A4P6F5L5</accession>
<dbReference type="Proteomes" id="UP000292118">
    <property type="component" value="Chromosome"/>
</dbReference>
<dbReference type="KEGG" id="xya:ET471_13985"/>
<dbReference type="SUPFAM" id="SSF51735">
    <property type="entry name" value="NAD(P)-binding Rossmann-fold domains"/>
    <property type="match status" value="1"/>
</dbReference>
<evidence type="ECO:0000313" key="2">
    <source>
        <dbReference type="EMBL" id="QAY71002.1"/>
    </source>
</evidence>
<dbReference type="EMBL" id="CP035493">
    <property type="protein sequence ID" value="QAY71002.1"/>
    <property type="molecule type" value="Genomic_DNA"/>
</dbReference>
<dbReference type="PANTHER" id="PTHR43157:SF31">
    <property type="entry name" value="PHOSPHATIDYLINOSITOL-GLYCAN BIOSYNTHESIS CLASS F PROTEIN"/>
    <property type="match status" value="1"/>
</dbReference>
<sequence length="283" mass="29832">MTSHQPDARTIVMTGASDGIGAAAARALHAAGHTVVVVGRDPDKTARLAGELGTTGHVADFARLDDVSRLAADLVAAHPRIDVLANNAGALHESFATTADGFERTFQVDHLAPYLLTRLLLGNVLAARGSVLWTSSAAARTVRTLDPATLGTPDPGARYRPLRAYAEAKAAGLLAMAELHRRVAGRGVTTAAFHPGVVGSHFSADGDGVVGWFYRSRLKDVLLSSPAKGAEQLVAMASARDWEPGLYYERGRPARRQPPVLADEALAGAAWERTEDLLAAHVE</sequence>